<dbReference type="EMBL" id="JBEZUR010000030">
    <property type="protein sequence ID" value="MEU3556256.1"/>
    <property type="molecule type" value="Genomic_DNA"/>
</dbReference>
<organism evidence="1 2">
    <name type="scientific">Streptomyces fragilis</name>
    <dbReference type="NCBI Taxonomy" id="67301"/>
    <lineage>
        <taxon>Bacteria</taxon>
        <taxon>Bacillati</taxon>
        <taxon>Actinomycetota</taxon>
        <taxon>Actinomycetes</taxon>
        <taxon>Kitasatosporales</taxon>
        <taxon>Streptomycetaceae</taxon>
        <taxon>Streptomyces</taxon>
    </lineage>
</organism>
<keyword evidence="2" id="KW-1185">Reference proteome</keyword>
<gene>
    <name evidence="1" type="ORF">AB0E65_18900</name>
</gene>
<dbReference type="Pfam" id="PF14433">
    <property type="entry name" value="SUKH-3"/>
    <property type="match status" value="1"/>
</dbReference>
<proteinExistence type="predicted"/>
<reference evidence="1 2" key="1">
    <citation type="submission" date="2024-06" db="EMBL/GenBank/DDBJ databases">
        <title>The Natural Products Discovery Center: Release of the First 8490 Sequenced Strains for Exploring Actinobacteria Biosynthetic Diversity.</title>
        <authorList>
            <person name="Kalkreuter E."/>
            <person name="Kautsar S.A."/>
            <person name="Yang D."/>
            <person name="Bader C.D."/>
            <person name="Teijaro C.N."/>
            <person name="Fluegel L."/>
            <person name="Davis C.M."/>
            <person name="Simpson J.R."/>
            <person name="Lauterbach L."/>
            <person name="Steele A.D."/>
            <person name="Gui C."/>
            <person name="Meng S."/>
            <person name="Li G."/>
            <person name="Viehrig K."/>
            <person name="Ye F."/>
            <person name="Su P."/>
            <person name="Kiefer A.F."/>
            <person name="Nichols A."/>
            <person name="Cepeda A.J."/>
            <person name="Yan W."/>
            <person name="Fan B."/>
            <person name="Jiang Y."/>
            <person name="Adhikari A."/>
            <person name="Zheng C.-J."/>
            <person name="Schuster L."/>
            <person name="Cowan T.M."/>
            <person name="Smanski M.J."/>
            <person name="Chevrette M.G."/>
            <person name="De Carvalho L.P.S."/>
            <person name="Shen B."/>
        </authorList>
    </citation>
    <scope>NUCLEOTIDE SEQUENCE [LARGE SCALE GENOMIC DNA]</scope>
    <source>
        <strain evidence="1 2">NPDC038104</strain>
    </source>
</reference>
<comment type="caution">
    <text evidence="1">The sequence shown here is derived from an EMBL/GenBank/DDBJ whole genome shotgun (WGS) entry which is preliminary data.</text>
</comment>
<name>A0ABV2YKK6_9ACTN</name>
<evidence type="ECO:0000313" key="2">
    <source>
        <dbReference type="Proteomes" id="UP001550850"/>
    </source>
</evidence>
<dbReference type="InterPro" id="IPR025850">
    <property type="entry name" value="SUKH-3"/>
</dbReference>
<protein>
    <submittedName>
        <fullName evidence="1">SUKH-3 domain-containing protein</fullName>
    </submittedName>
</protein>
<accession>A0ABV2YKK6</accession>
<sequence>MTVFAPDEEVAKTLAAAGWFPGRSVDVTPWLQELEEAGLVAHPAARAFLSQFAGLSVPDRGPGVTVFRAAFSFDPKSALGAEDQFTDWSAELGVSLFPIGELEHCHPLGIDEDGDVYVVSDWIAIYGSWDKALRSLVLGYRAPEIDVSTGE</sequence>
<evidence type="ECO:0000313" key="1">
    <source>
        <dbReference type="EMBL" id="MEU3556256.1"/>
    </source>
</evidence>
<dbReference type="RefSeq" id="WP_108956814.1">
    <property type="nucleotide sequence ID" value="NZ_BEVZ01000009.1"/>
</dbReference>
<dbReference type="Proteomes" id="UP001550850">
    <property type="component" value="Unassembled WGS sequence"/>
</dbReference>